<feature type="region of interest" description="Disordered" evidence="3">
    <location>
        <begin position="261"/>
        <end position="286"/>
    </location>
</feature>
<name>A0AAN8KM31_PATCE</name>
<dbReference type="AlphaFoldDB" id="A0AAN8KM31"/>
<dbReference type="Gene3D" id="3.30.710.10">
    <property type="entry name" value="Potassium Channel Kv1.1, Chain A"/>
    <property type="match status" value="1"/>
</dbReference>
<reference evidence="5 6" key="1">
    <citation type="submission" date="2024-01" db="EMBL/GenBank/DDBJ databases">
        <title>The genome of the rayed Mediterranean limpet Patella caerulea (Linnaeus, 1758).</title>
        <authorList>
            <person name="Anh-Thu Weber A."/>
            <person name="Halstead-Nussloch G."/>
        </authorList>
    </citation>
    <scope>NUCLEOTIDE SEQUENCE [LARGE SCALE GENOMIC DNA]</scope>
    <source>
        <strain evidence="5">AATW-2023a</strain>
        <tissue evidence="5">Whole specimen</tissue>
    </source>
</reference>
<proteinExistence type="predicted"/>
<gene>
    <name evidence="5" type="ORF">SNE40_000763</name>
</gene>
<dbReference type="PANTHER" id="PTHR45632:SF26">
    <property type="entry name" value="BTB DOMAIN-CONTAINING PROTEIN"/>
    <property type="match status" value="1"/>
</dbReference>
<dbReference type="InterPro" id="IPR006652">
    <property type="entry name" value="Kelch_1"/>
</dbReference>
<feature type="domain" description="BTB" evidence="4">
    <location>
        <begin position="39"/>
        <end position="107"/>
    </location>
</feature>
<dbReference type="Pfam" id="PF24681">
    <property type="entry name" value="Kelch_KLHDC2_KLHL20_DRC7"/>
    <property type="match status" value="1"/>
</dbReference>
<evidence type="ECO:0000259" key="4">
    <source>
        <dbReference type="PROSITE" id="PS50097"/>
    </source>
</evidence>
<evidence type="ECO:0000313" key="6">
    <source>
        <dbReference type="Proteomes" id="UP001347796"/>
    </source>
</evidence>
<organism evidence="5 6">
    <name type="scientific">Patella caerulea</name>
    <name type="common">Rayed Mediterranean limpet</name>
    <dbReference type="NCBI Taxonomy" id="87958"/>
    <lineage>
        <taxon>Eukaryota</taxon>
        <taxon>Metazoa</taxon>
        <taxon>Spiralia</taxon>
        <taxon>Lophotrochozoa</taxon>
        <taxon>Mollusca</taxon>
        <taxon>Gastropoda</taxon>
        <taxon>Patellogastropoda</taxon>
        <taxon>Patelloidea</taxon>
        <taxon>Patellidae</taxon>
        <taxon>Patella</taxon>
    </lineage>
</organism>
<dbReference type="SMART" id="SM00225">
    <property type="entry name" value="BTB"/>
    <property type="match status" value="1"/>
</dbReference>
<dbReference type="SUPFAM" id="SSF54695">
    <property type="entry name" value="POZ domain"/>
    <property type="match status" value="1"/>
</dbReference>
<dbReference type="PROSITE" id="PS50097">
    <property type="entry name" value="BTB"/>
    <property type="match status" value="1"/>
</dbReference>
<evidence type="ECO:0000313" key="5">
    <source>
        <dbReference type="EMBL" id="KAK6195303.1"/>
    </source>
</evidence>
<feature type="compositionally biased region" description="Polar residues" evidence="3">
    <location>
        <begin position="271"/>
        <end position="286"/>
    </location>
</feature>
<protein>
    <recommendedName>
        <fullName evidence="4">BTB domain-containing protein</fullName>
    </recommendedName>
</protein>
<dbReference type="EMBL" id="JAZGQO010000001">
    <property type="protein sequence ID" value="KAK6195303.1"/>
    <property type="molecule type" value="Genomic_DNA"/>
</dbReference>
<dbReference type="PRINTS" id="PR00501">
    <property type="entry name" value="KELCHREPEAT"/>
</dbReference>
<dbReference type="PANTHER" id="PTHR45632">
    <property type="entry name" value="LD33804P"/>
    <property type="match status" value="1"/>
</dbReference>
<evidence type="ECO:0000256" key="2">
    <source>
        <dbReference type="ARBA" id="ARBA00022737"/>
    </source>
</evidence>
<dbReference type="SUPFAM" id="SSF117281">
    <property type="entry name" value="Kelch motif"/>
    <property type="match status" value="2"/>
</dbReference>
<sequence length="692" mass="77620">MSDMQMNGFHGEELLIQDENFPVHLMSRLNKLREGVKFCDVTLVVGQHDVPAHKCILVSCSPYLFDLFSQEEKSGVTRGTCKLKGIEFTSFEYLLNYMYTGTMVIPAEEVKNVYGTARKLKMEEVAKQCVAFLADNLTPANCLGIRSYAQDVEMKKKVDEYIKVNFNDVIVSKNFYGLPNLQVEVVGADEDLLESSQQSHLFELLLIYVKEHQNTKKFKLERLIEQLNVLYLTRDNTLQDCKDFEDKSLKEDEGVQDYRKLKRKQHGHIKANQNKDGQTSETNNNQVNSLPFQKFTIVKDKSVLEREWKIIAFKETADNTYISISIFNGCLTTISLHCRVARQSPSNSISDTPDSPVHSVSDVQFERSRSLTPLKSMSTPRCGFGLRAVGDILIASGGYDRGECMKSTECFDIESNTWRILADMNTARGRFSTARMGNMIYACGGSNGLQELRSVEVYDPEKDLWSFVAPMSKDRSSPGCAVLNDKLYCIGGCMGQDSIAGCEVYDPKTDSWSDIAPLQTARYQASVRAYQGKLYVMGGTDGWHCLKSVEVYDTETNEWKFIESLNVSRRGAGVESYQGKLFVIGGNDGVTSLKSTEILDVENAVWKFGPALTSPRSNAGSAVHGKRLFAVGGFNGKKFLDTMEYLDDTQEWSHYAPVSKIRNSNSLESVHSEDSALVKFDATSTVMDDPIH</sequence>
<dbReference type="InterPro" id="IPR017096">
    <property type="entry name" value="BTB-kelch_protein"/>
</dbReference>
<dbReference type="Gene3D" id="1.25.40.420">
    <property type="match status" value="1"/>
</dbReference>
<dbReference type="InterPro" id="IPR015915">
    <property type="entry name" value="Kelch-typ_b-propeller"/>
</dbReference>
<dbReference type="InterPro" id="IPR000210">
    <property type="entry name" value="BTB/POZ_dom"/>
</dbReference>
<dbReference type="CDD" id="cd18306">
    <property type="entry name" value="BTB_POZ_NS1BP"/>
    <property type="match status" value="1"/>
</dbReference>
<dbReference type="SMART" id="SM00612">
    <property type="entry name" value="Kelch"/>
    <property type="match status" value="6"/>
</dbReference>
<keyword evidence="2" id="KW-0677">Repeat</keyword>
<accession>A0AAN8KM31</accession>
<dbReference type="Pfam" id="PF00651">
    <property type="entry name" value="BTB"/>
    <property type="match status" value="1"/>
</dbReference>
<dbReference type="Proteomes" id="UP001347796">
    <property type="component" value="Unassembled WGS sequence"/>
</dbReference>
<dbReference type="Gene3D" id="2.120.10.80">
    <property type="entry name" value="Kelch-type beta propeller"/>
    <property type="match status" value="2"/>
</dbReference>
<dbReference type="InterPro" id="IPR011705">
    <property type="entry name" value="BACK"/>
</dbReference>
<keyword evidence="1" id="KW-0880">Kelch repeat</keyword>
<evidence type="ECO:0000256" key="3">
    <source>
        <dbReference type="SAM" id="MobiDB-lite"/>
    </source>
</evidence>
<dbReference type="Pfam" id="PF01344">
    <property type="entry name" value="Kelch_1"/>
    <property type="match status" value="2"/>
</dbReference>
<comment type="caution">
    <text evidence="5">The sequence shown here is derived from an EMBL/GenBank/DDBJ whole genome shotgun (WGS) entry which is preliminary data.</text>
</comment>
<dbReference type="PIRSF" id="PIRSF037037">
    <property type="entry name" value="Kelch-like_protein_gigaxonin"/>
    <property type="match status" value="1"/>
</dbReference>
<evidence type="ECO:0000256" key="1">
    <source>
        <dbReference type="ARBA" id="ARBA00022441"/>
    </source>
</evidence>
<keyword evidence="6" id="KW-1185">Reference proteome</keyword>
<dbReference type="Pfam" id="PF07707">
    <property type="entry name" value="BACK"/>
    <property type="match status" value="1"/>
</dbReference>
<dbReference type="InterPro" id="IPR011333">
    <property type="entry name" value="SKP1/BTB/POZ_sf"/>
</dbReference>